<dbReference type="EMBL" id="BQKI01000003">
    <property type="protein sequence ID" value="GJM89982.1"/>
    <property type="molecule type" value="Genomic_DNA"/>
</dbReference>
<dbReference type="InterPro" id="IPR050592">
    <property type="entry name" value="GDSL_lipolytic_enzyme"/>
</dbReference>
<keyword evidence="9" id="KW-1185">Reference proteome</keyword>
<organism evidence="8 9">
    <name type="scientific">Eleusine coracana subsp. coracana</name>
    <dbReference type="NCBI Taxonomy" id="191504"/>
    <lineage>
        <taxon>Eukaryota</taxon>
        <taxon>Viridiplantae</taxon>
        <taxon>Streptophyta</taxon>
        <taxon>Embryophyta</taxon>
        <taxon>Tracheophyta</taxon>
        <taxon>Spermatophyta</taxon>
        <taxon>Magnoliopsida</taxon>
        <taxon>Liliopsida</taxon>
        <taxon>Poales</taxon>
        <taxon>Poaceae</taxon>
        <taxon>PACMAD clade</taxon>
        <taxon>Chloridoideae</taxon>
        <taxon>Cynodonteae</taxon>
        <taxon>Eleusininae</taxon>
        <taxon>Eleusine</taxon>
    </lineage>
</organism>
<dbReference type="Gene3D" id="3.40.50.1110">
    <property type="entry name" value="SGNH hydrolase"/>
    <property type="match status" value="1"/>
</dbReference>
<dbReference type="InterPro" id="IPR000315">
    <property type="entry name" value="Znf_B-box"/>
</dbReference>
<dbReference type="AlphaFoldDB" id="A0AAV5BWX2"/>
<dbReference type="InterPro" id="IPR036514">
    <property type="entry name" value="SGNH_hydro_sf"/>
</dbReference>
<protein>
    <submittedName>
        <fullName evidence="8">Uncharacterized protein</fullName>
    </submittedName>
</protein>
<keyword evidence="3" id="KW-0863">Zinc-finger</keyword>
<evidence type="ECO:0000256" key="5">
    <source>
        <dbReference type="SAM" id="MobiDB-lite"/>
    </source>
</evidence>
<reference evidence="8" key="1">
    <citation type="journal article" date="2018" name="DNA Res.">
        <title>Multiple hybrid de novo genome assembly of finger millet, an orphan allotetraploid crop.</title>
        <authorList>
            <person name="Hatakeyama M."/>
            <person name="Aluri S."/>
            <person name="Balachadran M.T."/>
            <person name="Sivarajan S.R."/>
            <person name="Patrignani A."/>
            <person name="Gruter S."/>
            <person name="Poveda L."/>
            <person name="Shimizu-Inatsugi R."/>
            <person name="Baeten J."/>
            <person name="Francoijs K.J."/>
            <person name="Nataraja K.N."/>
            <person name="Reddy Y.A.N."/>
            <person name="Phadnis S."/>
            <person name="Ravikumar R.L."/>
            <person name="Schlapbach R."/>
            <person name="Sreeman S.M."/>
            <person name="Shimizu K.K."/>
        </authorList>
    </citation>
    <scope>NUCLEOTIDE SEQUENCE</scope>
</reference>
<evidence type="ECO:0000256" key="4">
    <source>
        <dbReference type="PROSITE-ProRule" id="PRU00357"/>
    </source>
</evidence>
<dbReference type="Proteomes" id="UP001054889">
    <property type="component" value="Unassembled WGS sequence"/>
</dbReference>
<proteinExistence type="predicted"/>
<evidence type="ECO:0000256" key="3">
    <source>
        <dbReference type="PROSITE-ProRule" id="PRU00024"/>
    </source>
</evidence>
<keyword evidence="2 4" id="KW-0539">Nucleus</keyword>
<evidence type="ECO:0000256" key="2">
    <source>
        <dbReference type="ARBA" id="ARBA00023242"/>
    </source>
</evidence>
<evidence type="ECO:0000256" key="1">
    <source>
        <dbReference type="ARBA" id="ARBA00004123"/>
    </source>
</evidence>
<dbReference type="InterPro" id="IPR010402">
    <property type="entry name" value="CCT_domain"/>
</dbReference>
<feature type="compositionally biased region" description="Basic and acidic residues" evidence="5">
    <location>
        <begin position="320"/>
        <end position="348"/>
    </location>
</feature>
<feature type="domain" description="B box-type" evidence="6">
    <location>
        <begin position="20"/>
        <end position="64"/>
    </location>
</feature>
<comment type="caution">
    <text evidence="8">The sequence shown here is derived from an EMBL/GenBank/DDBJ whole genome shotgun (WGS) entry which is preliminary data.</text>
</comment>
<comment type="subcellular location">
    <subcellularLocation>
        <location evidence="1 4">Nucleus</location>
    </subcellularLocation>
</comment>
<feature type="compositionally biased region" description="Pro residues" evidence="5">
    <location>
        <begin position="454"/>
        <end position="479"/>
    </location>
</feature>
<evidence type="ECO:0000313" key="8">
    <source>
        <dbReference type="EMBL" id="GJM89982.1"/>
    </source>
</evidence>
<dbReference type="GO" id="GO:0008270">
    <property type="term" value="F:zinc ion binding"/>
    <property type="evidence" value="ECO:0007669"/>
    <property type="project" value="UniProtKB-KW"/>
</dbReference>
<evidence type="ECO:0000259" key="6">
    <source>
        <dbReference type="PROSITE" id="PS50119"/>
    </source>
</evidence>
<dbReference type="Pfam" id="PF06203">
    <property type="entry name" value="CCT"/>
    <property type="match status" value="1"/>
</dbReference>
<dbReference type="PROSITE" id="PS51017">
    <property type="entry name" value="CCT"/>
    <property type="match status" value="1"/>
</dbReference>
<sequence length="690" mass="75690">MTSPPPAHEPPPPFMNDDDDDECLCVWCGGRRGFVYCVQHAARLCLLCDVTAHADEPDHERAPLCRRCHAAPAAAHCTQHKAALCTTCSAGCAAENHHQRPARTFTGCPETDDLARILFSGTPDDDDETPLLFDTCSWVPDLVNIEQISTIWDDHGNDDTIISISELPSSSSERFKEAGGRANLFQEHIVADTAAGLLMADDDLLMNNWPDLDDDLVDQLAAQVSNNPVIGHDVEDAFEASSSLGCYELSSSDAVLQSLTSNNAAACHFTTDTTTNLSFCIADMPPPVLPSSDEFILFGAGLPPGPPQASSSMAYTDQEPPEKPGQDMETRMKQREKRQLAKQRYNDKKKNRRFGKQIMYESRKARADTRNRVKVALLAMAWLCFSTKMAAAQPLASWLPNQQNDDPAMPGPPLPSPPHNEFNQPDSLLQEFPPHQEYEALRPAMPASELETPVPSPPQPQRSPPPPQTVPSFPLPPPREINNPATASTTMLVFGDSMVDPGNNNWLQTAAKANFLPYGMSFYGGNPTGRFSNGRLITDILGTMCLLTINAHYSWGVQFCVSAAEKLGIGKSIPGFLDPQLKSEQLITGVSFASAGSGYDDATAHRSNVLSFPSQLQDLLRYKRNLKKLVQPRRAEELVRKATFVISAGTTDLLFRYLPSNQSAEDTQLQYENQLIARITNYTQACACQT</sequence>
<feature type="domain" description="CCT" evidence="7">
    <location>
        <begin position="338"/>
        <end position="380"/>
    </location>
</feature>
<keyword evidence="3" id="KW-0862">Zinc</keyword>
<keyword evidence="3" id="KW-0479">Metal-binding</keyword>
<evidence type="ECO:0000313" key="9">
    <source>
        <dbReference type="Proteomes" id="UP001054889"/>
    </source>
</evidence>
<feature type="region of interest" description="Disordered" evidence="5">
    <location>
        <begin position="448"/>
        <end position="484"/>
    </location>
</feature>
<dbReference type="GO" id="GO:0005634">
    <property type="term" value="C:nucleus"/>
    <property type="evidence" value="ECO:0007669"/>
    <property type="project" value="UniProtKB-SubCell"/>
</dbReference>
<dbReference type="PANTHER" id="PTHR45642:SF19">
    <property type="entry name" value="OS02G0110000 PROTEIN"/>
    <property type="match status" value="1"/>
</dbReference>
<feature type="compositionally biased region" description="Pro residues" evidence="5">
    <location>
        <begin position="409"/>
        <end position="418"/>
    </location>
</feature>
<name>A0AAV5BWX2_ELECO</name>
<gene>
    <name evidence="8" type="primary">ga06216</name>
    <name evidence="8" type="ORF">PR202_ga06216</name>
</gene>
<feature type="region of interest" description="Disordered" evidence="5">
    <location>
        <begin position="399"/>
        <end position="429"/>
    </location>
</feature>
<reference evidence="8" key="2">
    <citation type="submission" date="2021-12" db="EMBL/GenBank/DDBJ databases">
        <title>Resequencing data analysis of finger millet.</title>
        <authorList>
            <person name="Hatakeyama M."/>
            <person name="Aluri S."/>
            <person name="Balachadran M.T."/>
            <person name="Sivarajan S.R."/>
            <person name="Poveda L."/>
            <person name="Shimizu-Inatsugi R."/>
            <person name="Schlapbach R."/>
            <person name="Sreeman S.M."/>
            <person name="Shimizu K.K."/>
        </authorList>
    </citation>
    <scope>NUCLEOTIDE SEQUENCE</scope>
</reference>
<feature type="region of interest" description="Disordered" evidence="5">
    <location>
        <begin position="307"/>
        <end position="359"/>
    </location>
</feature>
<evidence type="ECO:0000259" key="7">
    <source>
        <dbReference type="PROSITE" id="PS51017"/>
    </source>
</evidence>
<dbReference type="PROSITE" id="PS50119">
    <property type="entry name" value="ZF_BBOX"/>
    <property type="match status" value="1"/>
</dbReference>
<dbReference type="PANTHER" id="PTHR45642">
    <property type="entry name" value="GDSL ESTERASE/LIPASE EXL3"/>
    <property type="match status" value="1"/>
</dbReference>
<accession>A0AAV5BWX2</accession>